<dbReference type="AlphaFoldDB" id="A0A4Y2EVA9"/>
<organism evidence="1 2">
    <name type="scientific">Araneus ventricosus</name>
    <name type="common">Orbweaver spider</name>
    <name type="synonym">Epeira ventricosa</name>
    <dbReference type="NCBI Taxonomy" id="182803"/>
    <lineage>
        <taxon>Eukaryota</taxon>
        <taxon>Metazoa</taxon>
        <taxon>Ecdysozoa</taxon>
        <taxon>Arthropoda</taxon>
        <taxon>Chelicerata</taxon>
        <taxon>Arachnida</taxon>
        <taxon>Araneae</taxon>
        <taxon>Araneomorphae</taxon>
        <taxon>Entelegynae</taxon>
        <taxon>Araneoidea</taxon>
        <taxon>Araneidae</taxon>
        <taxon>Araneus</taxon>
    </lineage>
</organism>
<keyword evidence="2" id="KW-1185">Reference proteome</keyword>
<dbReference type="Proteomes" id="UP000499080">
    <property type="component" value="Unassembled WGS sequence"/>
</dbReference>
<name>A0A4Y2EVA9_ARAVE</name>
<dbReference type="EMBL" id="BGPR01000708">
    <property type="protein sequence ID" value="GBM32447.1"/>
    <property type="molecule type" value="Genomic_DNA"/>
</dbReference>
<reference evidence="1 2" key="1">
    <citation type="journal article" date="2019" name="Sci. Rep.">
        <title>Orb-weaving spider Araneus ventricosus genome elucidates the spidroin gene catalogue.</title>
        <authorList>
            <person name="Kono N."/>
            <person name="Nakamura H."/>
            <person name="Ohtoshi R."/>
            <person name="Moran D.A.P."/>
            <person name="Shinohara A."/>
            <person name="Yoshida Y."/>
            <person name="Fujiwara M."/>
            <person name="Mori M."/>
            <person name="Tomita M."/>
            <person name="Arakawa K."/>
        </authorList>
    </citation>
    <scope>NUCLEOTIDE SEQUENCE [LARGE SCALE GENOMIC DNA]</scope>
</reference>
<protein>
    <submittedName>
        <fullName evidence="1">Uncharacterized protein</fullName>
    </submittedName>
</protein>
<sequence length="92" mass="10513">MKQQEGYFGTDLTILNRGQMTRATTELAPLLQSSGSHQREGVWPSTYDLRYSKPAYTNYLQWNRVSDMEPSDPKAEILPLGHRGFHCVVVIQ</sequence>
<accession>A0A4Y2EVA9</accession>
<evidence type="ECO:0000313" key="2">
    <source>
        <dbReference type="Proteomes" id="UP000499080"/>
    </source>
</evidence>
<comment type="caution">
    <text evidence="1">The sequence shown here is derived from an EMBL/GenBank/DDBJ whole genome shotgun (WGS) entry which is preliminary data.</text>
</comment>
<gene>
    <name evidence="1" type="ORF">AVEN_136026_1</name>
</gene>
<proteinExistence type="predicted"/>
<evidence type="ECO:0000313" key="1">
    <source>
        <dbReference type="EMBL" id="GBM32447.1"/>
    </source>
</evidence>